<reference evidence="1" key="2">
    <citation type="submission" date="2015-06" db="UniProtKB">
        <authorList>
            <consortium name="EnsemblPlants"/>
        </authorList>
    </citation>
    <scope>IDENTIFICATION</scope>
    <source>
        <strain evidence="1">DM1-3 516 R44</strain>
    </source>
</reference>
<reference evidence="2" key="1">
    <citation type="journal article" date="2011" name="Nature">
        <title>Genome sequence and analysis of the tuber crop potato.</title>
        <authorList>
            <consortium name="The Potato Genome Sequencing Consortium"/>
        </authorList>
    </citation>
    <scope>NUCLEOTIDE SEQUENCE [LARGE SCALE GENOMIC DNA]</scope>
    <source>
        <strain evidence="2">cv. DM1-3 516 R44</strain>
    </source>
</reference>
<proteinExistence type="predicted"/>
<dbReference type="PaxDb" id="4113-PGSC0003DMT400075662"/>
<evidence type="ECO:0000313" key="1">
    <source>
        <dbReference type="EnsemblPlants" id="PGSC0003DMT400075662"/>
    </source>
</evidence>
<dbReference type="EnsemblPlants" id="PGSC0003DMT400075662">
    <property type="protein sequence ID" value="PGSC0003DMT400075662"/>
    <property type="gene ID" value="PGSC0003DMG400029436"/>
</dbReference>
<dbReference type="OMA" id="CYAMTIR"/>
<evidence type="ECO:0008006" key="3">
    <source>
        <dbReference type="Google" id="ProtNLM"/>
    </source>
</evidence>
<evidence type="ECO:0000313" key="2">
    <source>
        <dbReference type="Proteomes" id="UP000011115"/>
    </source>
</evidence>
<accession>M1CVK6</accession>
<sequence>MEKNSTKSPIVYLRGVGSENQAWYRIDVESLRLRSVIDTAKPNTECTMCYAMTIRPHPEPMLLSPFTHLENPSLILEGSWTIDGENIYYIGNFHQNNDSNSDFDNPPPRRISRDLLKLNLKNPSSGWKITSSSSNFLLPGNFSRLSHFVALIGRKLYVLGWNYDRVNYSREFEEDDNYNGEREFEDDNNRERESENYWGEIFDLDSEKWEVIELDMKSTFGDHSIRFSYSVLEKEGEQSRIVLFPRDNKGQLMFYNVWTREFVNEDHPCLYLNGAAESHPKGLEDCEDIRYIQREFDRKVELVVNDSTFYWFTDDLYLYGYDFVEKRWYQSKCLKTELWTFPWSRRWVNESYNWNGDFVHFTQLIDLGKGKFLLIFHRDGAEFALAIVDVVKERDSLNVSVESLHTSLVDDTCFFPIDVMVVR</sequence>
<protein>
    <recommendedName>
        <fullName evidence="3">F-box family protein</fullName>
    </recommendedName>
</protein>
<organism evidence="1 2">
    <name type="scientific">Solanum tuberosum</name>
    <name type="common">Potato</name>
    <dbReference type="NCBI Taxonomy" id="4113"/>
    <lineage>
        <taxon>Eukaryota</taxon>
        <taxon>Viridiplantae</taxon>
        <taxon>Streptophyta</taxon>
        <taxon>Embryophyta</taxon>
        <taxon>Tracheophyta</taxon>
        <taxon>Spermatophyta</taxon>
        <taxon>Magnoliopsida</taxon>
        <taxon>eudicotyledons</taxon>
        <taxon>Gunneridae</taxon>
        <taxon>Pentapetalae</taxon>
        <taxon>asterids</taxon>
        <taxon>lamiids</taxon>
        <taxon>Solanales</taxon>
        <taxon>Solanaceae</taxon>
        <taxon>Solanoideae</taxon>
        <taxon>Solaneae</taxon>
        <taxon>Solanum</taxon>
    </lineage>
</organism>
<name>M1CVK6_SOLTU</name>
<dbReference type="InParanoid" id="M1CVK6"/>
<dbReference type="Proteomes" id="UP000011115">
    <property type="component" value="Unassembled WGS sequence"/>
</dbReference>
<keyword evidence="2" id="KW-1185">Reference proteome</keyword>
<dbReference type="eggNOG" id="ENOG502R85J">
    <property type="taxonomic scope" value="Eukaryota"/>
</dbReference>
<dbReference type="AlphaFoldDB" id="M1CVK6"/>
<dbReference type="Gramene" id="PGSC0003DMT400075662">
    <property type="protein sequence ID" value="PGSC0003DMT400075662"/>
    <property type="gene ID" value="PGSC0003DMG400029436"/>
</dbReference>
<dbReference type="HOGENOM" id="CLU_649571_0_0_1"/>